<dbReference type="STRING" id="6183.A0A5K4F2P1"/>
<keyword evidence="11" id="KW-0030">Aminoacyl-tRNA synthetase</keyword>
<keyword evidence="9" id="KW-0694">RNA-binding</keyword>
<dbReference type="SUPFAM" id="SSF55681">
    <property type="entry name" value="Class II aaRS and biotin synthetases"/>
    <property type="match status" value="1"/>
</dbReference>
<dbReference type="GO" id="GO:0046872">
    <property type="term" value="F:metal ion binding"/>
    <property type="evidence" value="ECO:0007669"/>
    <property type="project" value="UniProtKB-KW"/>
</dbReference>
<keyword evidence="5" id="KW-0479">Metal-binding</keyword>
<keyword evidence="3" id="KW-0820">tRNA-binding</keyword>
<evidence type="ECO:0000256" key="7">
    <source>
        <dbReference type="ARBA" id="ARBA00022833"/>
    </source>
</evidence>
<evidence type="ECO:0000256" key="3">
    <source>
        <dbReference type="ARBA" id="ARBA00022555"/>
    </source>
</evidence>
<dbReference type="Gene3D" id="3.30.980.10">
    <property type="entry name" value="Threonyl-trna Synthetase, Chain A, domain 2"/>
    <property type="match status" value="1"/>
</dbReference>
<organism evidence="14 15">
    <name type="scientific">Schistosoma mansoni</name>
    <name type="common">Blood fluke</name>
    <dbReference type="NCBI Taxonomy" id="6183"/>
    <lineage>
        <taxon>Eukaryota</taxon>
        <taxon>Metazoa</taxon>
        <taxon>Spiralia</taxon>
        <taxon>Lophotrochozoa</taxon>
        <taxon>Platyhelminthes</taxon>
        <taxon>Trematoda</taxon>
        <taxon>Digenea</taxon>
        <taxon>Strigeidida</taxon>
        <taxon>Schistosomatoidea</taxon>
        <taxon>Schistosomatidae</taxon>
        <taxon>Schistosoma</taxon>
    </lineage>
</organism>
<dbReference type="InterPro" id="IPR050058">
    <property type="entry name" value="Ala-tRNA_ligase"/>
</dbReference>
<protein>
    <recommendedName>
        <fullName evidence="2">alanine--tRNA ligase</fullName>
        <ecNumber evidence="2">6.1.1.7</ecNumber>
    </recommendedName>
</protein>
<dbReference type="AlphaFoldDB" id="A0A5K4F2P1"/>
<evidence type="ECO:0000256" key="12">
    <source>
        <dbReference type="ARBA" id="ARBA00048300"/>
    </source>
</evidence>
<dbReference type="Pfam" id="PF01411">
    <property type="entry name" value="tRNA-synt_2c"/>
    <property type="match status" value="2"/>
</dbReference>
<dbReference type="WBParaSite" id="Smp_241460.1">
    <property type="protein sequence ID" value="Smp_241460.1"/>
    <property type="gene ID" value="Smp_241460"/>
</dbReference>
<evidence type="ECO:0000256" key="2">
    <source>
        <dbReference type="ARBA" id="ARBA00013168"/>
    </source>
</evidence>
<dbReference type="GO" id="GO:0002161">
    <property type="term" value="F:aminoacyl-tRNA deacylase activity"/>
    <property type="evidence" value="ECO:0007669"/>
    <property type="project" value="TreeGrafter"/>
</dbReference>
<evidence type="ECO:0000256" key="6">
    <source>
        <dbReference type="ARBA" id="ARBA00022741"/>
    </source>
</evidence>
<evidence type="ECO:0000259" key="13">
    <source>
        <dbReference type="PROSITE" id="PS50860"/>
    </source>
</evidence>
<evidence type="ECO:0000256" key="5">
    <source>
        <dbReference type="ARBA" id="ARBA00022723"/>
    </source>
</evidence>
<dbReference type="SUPFAM" id="SSF55186">
    <property type="entry name" value="ThrRS/AlaRS common domain"/>
    <property type="match status" value="1"/>
</dbReference>
<dbReference type="InterPro" id="IPR045864">
    <property type="entry name" value="aa-tRNA-synth_II/BPL/LPL"/>
</dbReference>
<name>A0A5K4F2P1_SCHMA</name>
<keyword evidence="8" id="KW-0067">ATP-binding</keyword>
<evidence type="ECO:0000256" key="1">
    <source>
        <dbReference type="ARBA" id="ARBA00008226"/>
    </source>
</evidence>
<dbReference type="ExpressionAtlas" id="A0A5K4F2P1">
    <property type="expression patterns" value="baseline"/>
</dbReference>
<dbReference type="GO" id="GO:0000049">
    <property type="term" value="F:tRNA binding"/>
    <property type="evidence" value="ECO:0007669"/>
    <property type="project" value="UniProtKB-KW"/>
</dbReference>
<dbReference type="PROSITE" id="PS50860">
    <property type="entry name" value="AA_TRNA_LIGASE_II_ALA"/>
    <property type="match status" value="1"/>
</dbReference>
<dbReference type="GO" id="GO:0005739">
    <property type="term" value="C:mitochondrion"/>
    <property type="evidence" value="ECO:0007669"/>
    <property type="project" value="TreeGrafter"/>
</dbReference>
<dbReference type="PANTHER" id="PTHR11777">
    <property type="entry name" value="ALANYL-TRNA SYNTHETASE"/>
    <property type="match status" value="1"/>
</dbReference>
<reference evidence="15" key="2">
    <citation type="submission" date="2019-11" db="UniProtKB">
        <authorList>
            <consortium name="WormBaseParasite"/>
        </authorList>
    </citation>
    <scope>IDENTIFICATION</scope>
    <source>
        <strain evidence="15">Puerto Rican</strain>
    </source>
</reference>
<dbReference type="GO" id="GO:0006419">
    <property type="term" value="P:alanyl-tRNA aminoacylation"/>
    <property type="evidence" value="ECO:0007669"/>
    <property type="project" value="InterPro"/>
</dbReference>
<dbReference type="Gene3D" id="2.40.30.130">
    <property type="match status" value="1"/>
</dbReference>
<keyword evidence="10" id="KW-0648">Protein biosynthesis</keyword>
<dbReference type="InParanoid" id="A0A5K4F2P1"/>
<dbReference type="Gene3D" id="3.30.930.10">
    <property type="entry name" value="Bira Bifunctional Protein, Domain 2"/>
    <property type="match status" value="1"/>
</dbReference>
<evidence type="ECO:0000256" key="9">
    <source>
        <dbReference type="ARBA" id="ARBA00022884"/>
    </source>
</evidence>
<dbReference type="InterPro" id="IPR018162">
    <property type="entry name" value="Ala-tRNA-ligase_IIc_anticod-bd"/>
</dbReference>
<dbReference type="CDD" id="cd00673">
    <property type="entry name" value="AlaRS_core"/>
    <property type="match status" value="1"/>
</dbReference>
<keyword evidence="7" id="KW-0862">Zinc</keyword>
<evidence type="ECO:0000313" key="14">
    <source>
        <dbReference type="Proteomes" id="UP000008854"/>
    </source>
</evidence>
<dbReference type="InterPro" id="IPR018165">
    <property type="entry name" value="Ala-tRNA-synth_IIc_core"/>
</dbReference>
<dbReference type="Proteomes" id="UP000008854">
    <property type="component" value="Unassembled WGS sequence"/>
</dbReference>
<evidence type="ECO:0000256" key="10">
    <source>
        <dbReference type="ARBA" id="ARBA00022917"/>
    </source>
</evidence>
<evidence type="ECO:0000313" key="15">
    <source>
        <dbReference type="WBParaSite" id="Smp_241460.1"/>
    </source>
</evidence>
<dbReference type="PANTHER" id="PTHR11777:SF9">
    <property type="entry name" value="ALANINE--TRNA LIGASE, CYTOPLASMIC"/>
    <property type="match status" value="1"/>
</dbReference>
<keyword evidence="4" id="KW-0436">Ligase</keyword>
<dbReference type="InterPro" id="IPR002318">
    <property type="entry name" value="Ala-tRNA-lgiase_IIc"/>
</dbReference>
<dbReference type="GO" id="GO:0004813">
    <property type="term" value="F:alanine-tRNA ligase activity"/>
    <property type="evidence" value="ECO:0007669"/>
    <property type="project" value="UniProtKB-EC"/>
</dbReference>
<evidence type="ECO:0000256" key="8">
    <source>
        <dbReference type="ARBA" id="ARBA00022840"/>
    </source>
</evidence>
<reference evidence="14" key="1">
    <citation type="journal article" date="2012" name="PLoS Negl. Trop. Dis.">
        <title>A systematically improved high quality genome and transcriptome of the human blood fluke Schistosoma mansoni.</title>
        <authorList>
            <person name="Protasio A.V."/>
            <person name="Tsai I.J."/>
            <person name="Babbage A."/>
            <person name="Nichol S."/>
            <person name="Hunt M."/>
            <person name="Aslett M.A."/>
            <person name="De Silva N."/>
            <person name="Velarde G.S."/>
            <person name="Anderson T.J."/>
            <person name="Clark R.C."/>
            <person name="Davidson C."/>
            <person name="Dillon G.P."/>
            <person name="Holroyd N.E."/>
            <person name="LoVerde P.T."/>
            <person name="Lloyd C."/>
            <person name="McQuillan J."/>
            <person name="Oliveira G."/>
            <person name="Otto T.D."/>
            <person name="Parker-Manuel S.J."/>
            <person name="Quail M.A."/>
            <person name="Wilson R.A."/>
            <person name="Zerlotini A."/>
            <person name="Dunne D.W."/>
            <person name="Berriman M."/>
        </authorList>
    </citation>
    <scope>NUCLEOTIDE SEQUENCE [LARGE SCALE GENOMIC DNA]</scope>
    <source>
        <strain evidence="14">Puerto Rican</strain>
    </source>
</reference>
<evidence type="ECO:0000256" key="4">
    <source>
        <dbReference type="ARBA" id="ARBA00022598"/>
    </source>
</evidence>
<dbReference type="FunFam" id="3.30.930.10:FF:000011">
    <property type="entry name" value="Alanine--tRNA ligase, cytoplasmic"/>
    <property type="match status" value="1"/>
</dbReference>
<sequence length="1221" mass="138485">MTSFHFPTSKTSFFLRVRKTRFDQKYPSYVISKGFAIVPSSGQDIHATGRCTLAPDQSVPRHVSLASSIRLRNSSVSELRREFINFFKSHQHSVVAPASVFPKRHEGSYFINAGMNQFKSIFLNQSDSICSEFKQLRRATNSQPCIRIGGRHDDLNDVGYDRHHHTMFEMLGSWSFGDYYKKEACSQVWKFLTEVLNLPTNAIYITYFGGDQKLGLPPDDETRDIWLNLGVMDQKLMPFGIESNFWRANQFSGGGLCGPSTEVHIDFKALCGGDQLDCARCLVNTSSPQVLELWNCVFITHRIIADNDVTEKHLKPDLLQPLTKSFVDTGMGLERLACVMQGLTSNYDSYEMNSLMEFIHSKANSCNRSVPTYQGLFLSNPLQDGEIKTDKDHSEITLSSLWNKISGKSSSSAVCSKSHLALDQSWKNFNMDNDLIDMWHRDTAYRVLVDHSRALAFALSDGLLPGRQGLPLKIRQLIHRAFRASVLTGLDTEITTSGKLKSLLGALVSEVTKRDVLSLKSFFNTMATIRGPSCRKSDALTPEQMESIINEEVTWFAPRLFHMEKSFNRCLEECTDRRQLSAEQVTKLMNGDYGHHVSWDMICAQSCWAGLLPPLPIETNSPSDKNKPLLFRSQKLNSNVISRQLHNLCVPFTDDSFKYNCYRKSEPDLNATRQYDFPDCETKLLGLLAIGNKHTDYTLITKQSSSNSDVTSVIQNLCDASNNETANNSLGFIFEKTNFFTSRGGQDADTGFIHYPSKILQFQVIETTFVPDPTSNSSTNGWIIHWCHKPDNLFLSLNNLNFDQSFVLRIDKERRFNLMCSHTGQHLFTSALESLVLSRASNSSAFQHIGGTSHPNYFTLKAAIIGSASELMQEDLGDFTRQLEQKCQKLINENGFISIWNTELAHAIKVKQIRYFPWEEYSAKVRTVCITKEKHPFNDHELADFNSVISAELCGGTHLFELSDLLDIAIVAVKGRQKTIKEFTCIFGHLAKSAHQCADELIQEGRSREKLAIHNPKKAAIHIDWYESVLNDPHYTGFLPLYARLALETNLYHINHKTDIIDNDQVQLYIDKIKIMVENNNCETSQAVISKLDFHRLNELILAFIQLNMTQPFVVYNINLAICYFPKSHSNQTALNLAHMIAKLLSTELGKMHLTAKGRPLRSNHLNNDDRYKYAFLQLSPTADTFTTMTKMQQSLNWNDYHTLLEKCVNSILLSPVYGKT</sequence>
<dbReference type="SUPFAM" id="SSF101353">
    <property type="entry name" value="Putative anticodon-binding domain of alanyl-tRNA synthetase (AlaRS)"/>
    <property type="match status" value="1"/>
</dbReference>
<dbReference type="PRINTS" id="PR00980">
    <property type="entry name" value="TRNASYNTHALA"/>
</dbReference>
<feature type="domain" description="Alanyl-transfer RNA synthetases family profile" evidence="13">
    <location>
        <begin position="74"/>
        <end position="997"/>
    </location>
</feature>
<keyword evidence="14" id="KW-1185">Reference proteome</keyword>
<accession>A0A5K4F2P1</accession>
<comment type="similarity">
    <text evidence="1">Belongs to the class-II aminoacyl-tRNA synthetase family.</text>
</comment>
<keyword evidence="6" id="KW-0547">Nucleotide-binding</keyword>
<evidence type="ECO:0000256" key="11">
    <source>
        <dbReference type="ARBA" id="ARBA00023146"/>
    </source>
</evidence>
<dbReference type="InterPro" id="IPR018164">
    <property type="entry name" value="Ala-tRNA-synth_IIc_N"/>
</dbReference>
<dbReference type="EC" id="6.1.1.7" evidence="2"/>
<proteinExistence type="inferred from homology"/>
<comment type="catalytic activity">
    <reaction evidence="12">
        <text>tRNA(Ala) + L-alanine + ATP = L-alanyl-tRNA(Ala) + AMP + diphosphate</text>
        <dbReference type="Rhea" id="RHEA:12540"/>
        <dbReference type="Rhea" id="RHEA-COMP:9657"/>
        <dbReference type="Rhea" id="RHEA-COMP:9923"/>
        <dbReference type="ChEBI" id="CHEBI:30616"/>
        <dbReference type="ChEBI" id="CHEBI:33019"/>
        <dbReference type="ChEBI" id="CHEBI:57972"/>
        <dbReference type="ChEBI" id="CHEBI:78442"/>
        <dbReference type="ChEBI" id="CHEBI:78497"/>
        <dbReference type="ChEBI" id="CHEBI:456215"/>
        <dbReference type="EC" id="6.1.1.7"/>
    </reaction>
</comment>
<dbReference type="GO" id="GO:0005524">
    <property type="term" value="F:ATP binding"/>
    <property type="evidence" value="ECO:0007669"/>
    <property type="project" value="UniProtKB-KW"/>
</dbReference>
<dbReference type="InterPro" id="IPR018163">
    <property type="entry name" value="Thr/Ala-tRNA-synth_IIc_edit"/>
</dbReference>